<sequence>MSKLNEKSKFENRFTDNIIEVAAVTGALGVGAGKAGGDMFRGHSIIVSGNINGDITSAEIAG</sequence>
<name>A0A923J0Z1_CLOTT</name>
<accession>A0A923J0Z1</accession>
<protein>
    <recommendedName>
        <fullName evidence="1">DUF7021 domain-containing protein</fullName>
    </recommendedName>
</protein>
<evidence type="ECO:0000313" key="3">
    <source>
        <dbReference type="Proteomes" id="UP000563151"/>
    </source>
</evidence>
<feature type="domain" description="DUF7021" evidence="1">
    <location>
        <begin position="6"/>
        <end position="46"/>
    </location>
</feature>
<dbReference type="RefSeq" id="WP_035146525.1">
    <property type="nucleotide sequence ID" value="NZ_JAAZWO010000003.1"/>
</dbReference>
<evidence type="ECO:0000259" key="1">
    <source>
        <dbReference type="Pfam" id="PF22886"/>
    </source>
</evidence>
<dbReference type="AlphaFoldDB" id="A0A923J0Z1"/>
<proteinExistence type="predicted"/>
<dbReference type="Pfam" id="PF22886">
    <property type="entry name" value="DUF7021"/>
    <property type="match status" value="1"/>
</dbReference>
<dbReference type="InterPro" id="IPR054286">
    <property type="entry name" value="DUF7021"/>
</dbReference>
<gene>
    <name evidence="2" type="ORF">HGG79_03040</name>
</gene>
<organism evidence="2 3">
    <name type="scientific">Clostridium tetanomorphum</name>
    <dbReference type="NCBI Taxonomy" id="1553"/>
    <lineage>
        <taxon>Bacteria</taxon>
        <taxon>Bacillati</taxon>
        <taxon>Bacillota</taxon>
        <taxon>Clostridia</taxon>
        <taxon>Eubacteriales</taxon>
        <taxon>Clostridiaceae</taxon>
        <taxon>Clostridium</taxon>
    </lineage>
</organism>
<evidence type="ECO:0000313" key="2">
    <source>
        <dbReference type="EMBL" id="MBC2396758.1"/>
    </source>
</evidence>
<reference evidence="2 3" key="1">
    <citation type="submission" date="2020-04" db="EMBL/GenBank/DDBJ databases">
        <title>Genomic insights into acetone-butanol-ethanol (ABE) fermentation by sequencing solventogenic clostridia strains.</title>
        <authorList>
            <person name="Brown S."/>
        </authorList>
    </citation>
    <scope>NUCLEOTIDE SEQUENCE [LARGE SCALE GENOMIC DNA]</scope>
    <source>
        <strain evidence="2 3">DJ011</strain>
    </source>
</reference>
<comment type="caution">
    <text evidence="2">The sequence shown here is derived from an EMBL/GenBank/DDBJ whole genome shotgun (WGS) entry which is preliminary data.</text>
</comment>
<keyword evidence="3" id="KW-1185">Reference proteome</keyword>
<dbReference type="Proteomes" id="UP000563151">
    <property type="component" value="Unassembled WGS sequence"/>
</dbReference>
<dbReference type="EMBL" id="JAAZWO010000003">
    <property type="protein sequence ID" value="MBC2396758.1"/>
    <property type="molecule type" value="Genomic_DNA"/>
</dbReference>